<keyword evidence="1" id="KW-0472">Membrane</keyword>
<dbReference type="Gene3D" id="2.40.50.100">
    <property type="match status" value="1"/>
</dbReference>
<keyword evidence="1" id="KW-0812">Transmembrane</keyword>
<dbReference type="PANTHER" id="PTHR30386">
    <property type="entry name" value="MEMBRANE FUSION SUBUNIT OF EMRAB-TOLC MULTIDRUG EFFLUX PUMP"/>
    <property type="match status" value="1"/>
</dbReference>
<sequence>MTAGPQKKLYREEALQAFYAGESAPGQVVRLSPAWLGYTYWLLAVAFLVAAVVLVFGRLNQYATGPSMVRAQGLIPVAASREGMVVAVLVSPGDEVQRGQPLVRLHAGDEQAEHERLEREYQVQLMKTLSRPENAIAREALATLAGQREASRALLEERTLRASSAGVVSDVRVRPGQHLTPGEVALTVAGESTRFSVVALLPGHQRPYLQPGSPLRFELAGFRYNYHSLVTSEVGNVILGPAEVRRVLGPEMADAVEFSGPQVMVTASLEETSFVADGLQLRFYDGMMGRADIPVRRERIILVMFPWLRELFSNEG</sequence>
<accession>A0ABU5HAG1</accession>
<name>A0ABU5HAG1_9BACT</name>
<dbReference type="RefSeq" id="WP_321549188.1">
    <property type="nucleotide sequence ID" value="NZ_JAXIVS010000011.1"/>
</dbReference>
<comment type="caution">
    <text evidence="2">The sequence shown here is derived from an EMBL/GenBank/DDBJ whole genome shotgun (WGS) entry which is preliminary data.</text>
</comment>
<dbReference type="SUPFAM" id="SSF111369">
    <property type="entry name" value="HlyD-like secretion proteins"/>
    <property type="match status" value="1"/>
</dbReference>
<evidence type="ECO:0000313" key="2">
    <source>
        <dbReference type="EMBL" id="MDY7230466.1"/>
    </source>
</evidence>
<keyword evidence="3" id="KW-1185">Reference proteome</keyword>
<protein>
    <submittedName>
        <fullName evidence="2">HlyD family efflux transporter periplasmic adaptor subunit</fullName>
    </submittedName>
</protein>
<feature type="transmembrane region" description="Helical" evidence="1">
    <location>
        <begin position="38"/>
        <end position="59"/>
    </location>
</feature>
<dbReference type="Proteomes" id="UP001291309">
    <property type="component" value="Unassembled WGS sequence"/>
</dbReference>
<evidence type="ECO:0000256" key="1">
    <source>
        <dbReference type="SAM" id="Phobius"/>
    </source>
</evidence>
<proteinExistence type="predicted"/>
<dbReference type="InterPro" id="IPR050739">
    <property type="entry name" value="MFP"/>
</dbReference>
<organism evidence="2 3">
    <name type="scientific">Hyalangium rubrum</name>
    <dbReference type="NCBI Taxonomy" id="3103134"/>
    <lineage>
        <taxon>Bacteria</taxon>
        <taxon>Pseudomonadati</taxon>
        <taxon>Myxococcota</taxon>
        <taxon>Myxococcia</taxon>
        <taxon>Myxococcales</taxon>
        <taxon>Cystobacterineae</taxon>
        <taxon>Archangiaceae</taxon>
        <taxon>Hyalangium</taxon>
    </lineage>
</organism>
<evidence type="ECO:0000313" key="3">
    <source>
        <dbReference type="Proteomes" id="UP001291309"/>
    </source>
</evidence>
<gene>
    <name evidence="2" type="ORF">SYV04_28985</name>
</gene>
<reference evidence="2 3" key="1">
    <citation type="submission" date="2023-12" db="EMBL/GenBank/DDBJ databases">
        <title>the genome sequence of Hyalangium sp. s54d21.</title>
        <authorList>
            <person name="Zhang X."/>
        </authorList>
    </citation>
    <scope>NUCLEOTIDE SEQUENCE [LARGE SCALE GENOMIC DNA]</scope>
    <source>
        <strain evidence="3">s54d21</strain>
    </source>
</reference>
<dbReference type="EMBL" id="JAXIVS010000011">
    <property type="protein sequence ID" value="MDY7230466.1"/>
    <property type="molecule type" value="Genomic_DNA"/>
</dbReference>
<keyword evidence="1" id="KW-1133">Transmembrane helix</keyword>